<dbReference type="AlphaFoldDB" id="A0A2P2DXI0"/>
<accession>A0A2P2DXI0</accession>
<organism evidence="1 2">
    <name type="scientific">Leptospira ryugenii</name>
    <dbReference type="NCBI Taxonomy" id="1917863"/>
    <lineage>
        <taxon>Bacteria</taxon>
        <taxon>Pseudomonadati</taxon>
        <taxon>Spirochaetota</taxon>
        <taxon>Spirochaetia</taxon>
        <taxon>Leptospirales</taxon>
        <taxon>Leptospiraceae</taxon>
        <taxon>Leptospira</taxon>
    </lineage>
</organism>
<evidence type="ECO:0000313" key="1">
    <source>
        <dbReference type="EMBL" id="GBF49341.1"/>
    </source>
</evidence>
<reference evidence="1 2" key="1">
    <citation type="submission" date="2018-02" db="EMBL/GenBank/DDBJ databases">
        <title>Novel Leptospira species isolated from soil and water in Japan.</title>
        <authorList>
            <person name="Nakao R."/>
            <person name="Masuzawa T."/>
        </authorList>
    </citation>
    <scope>NUCLEOTIDE SEQUENCE [LARGE SCALE GENOMIC DNA]</scope>
    <source>
        <strain evidence="1 2">YH101</strain>
    </source>
</reference>
<keyword evidence="2" id="KW-1185">Reference proteome</keyword>
<sequence>MEELIESFENQLIYLYDEKLQLEKGLGTSDPKEIVGQFKQLEQELVRLYGIKERYKKVPSKEITISDIKNVFIDKNRIREK</sequence>
<dbReference type="EMBL" id="BFBB01000003">
    <property type="protein sequence ID" value="GBF49341.1"/>
    <property type="molecule type" value="Genomic_DNA"/>
</dbReference>
<gene>
    <name evidence="1" type="ORF">LPTSP4_08520</name>
</gene>
<evidence type="ECO:0000313" key="2">
    <source>
        <dbReference type="Proteomes" id="UP000245133"/>
    </source>
</evidence>
<name>A0A2P2DXI0_9LEPT</name>
<dbReference type="RefSeq" id="WP_108974152.1">
    <property type="nucleotide sequence ID" value="NZ_BFBB01000003.1"/>
</dbReference>
<protein>
    <submittedName>
        <fullName evidence="1">Uncharacterized protein</fullName>
    </submittedName>
</protein>
<dbReference type="OrthoDB" id="9862122at2"/>
<dbReference type="Proteomes" id="UP000245133">
    <property type="component" value="Unassembled WGS sequence"/>
</dbReference>
<comment type="caution">
    <text evidence="1">The sequence shown here is derived from an EMBL/GenBank/DDBJ whole genome shotgun (WGS) entry which is preliminary data.</text>
</comment>
<proteinExistence type="predicted"/>